<keyword evidence="3" id="KW-1185">Reference proteome</keyword>
<protein>
    <submittedName>
        <fullName evidence="2">Uncharacterized protein</fullName>
    </submittedName>
</protein>
<dbReference type="AlphaFoldDB" id="A0A151M1U4"/>
<feature type="compositionally biased region" description="Polar residues" evidence="1">
    <location>
        <begin position="1"/>
        <end position="11"/>
    </location>
</feature>
<evidence type="ECO:0000313" key="3">
    <source>
        <dbReference type="Proteomes" id="UP000050525"/>
    </source>
</evidence>
<reference evidence="2 3" key="1">
    <citation type="journal article" date="2012" name="Genome Biol.">
        <title>Sequencing three crocodilian genomes to illuminate the evolution of archosaurs and amniotes.</title>
        <authorList>
            <person name="St John J.A."/>
            <person name="Braun E.L."/>
            <person name="Isberg S.R."/>
            <person name="Miles L.G."/>
            <person name="Chong A.Y."/>
            <person name="Gongora J."/>
            <person name="Dalzell P."/>
            <person name="Moran C."/>
            <person name="Bed'hom B."/>
            <person name="Abzhanov A."/>
            <person name="Burgess S.C."/>
            <person name="Cooksey A.M."/>
            <person name="Castoe T.A."/>
            <person name="Crawford N.G."/>
            <person name="Densmore L.D."/>
            <person name="Drew J.C."/>
            <person name="Edwards S.V."/>
            <person name="Faircloth B.C."/>
            <person name="Fujita M.K."/>
            <person name="Greenwold M.J."/>
            <person name="Hoffmann F.G."/>
            <person name="Howard J.M."/>
            <person name="Iguchi T."/>
            <person name="Janes D.E."/>
            <person name="Khan S.Y."/>
            <person name="Kohno S."/>
            <person name="de Koning A.J."/>
            <person name="Lance S.L."/>
            <person name="McCarthy F.M."/>
            <person name="McCormack J.E."/>
            <person name="Merchant M.E."/>
            <person name="Peterson D.G."/>
            <person name="Pollock D.D."/>
            <person name="Pourmand N."/>
            <person name="Raney B.J."/>
            <person name="Roessler K.A."/>
            <person name="Sanford J.R."/>
            <person name="Sawyer R.H."/>
            <person name="Schmidt C.J."/>
            <person name="Triplett E.W."/>
            <person name="Tuberville T.D."/>
            <person name="Venegas-Anaya M."/>
            <person name="Howard J.T."/>
            <person name="Jarvis E.D."/>
            <person name="Guillette L.J.Jr."/>
            <person name="Glenn T.C."/>
            <person name="Green R.E."/>
            <person name="Ray D.A."/>
        </authorList>
    </citation>
    <scope>NUCLEOTIDE SEQUENCE [LARGE SCALE GENOMIC DNA]</scope>
    <source>
        <strain evidence="2">KSC_2009_1</strain>
    </source>
</reference>
<evidence type="ECO:0000256" key="1">
    <source>
        <dbReference type="SAM" id="MobiDB-lite"/>
    </source>
</evidence>
<accession>A0A151M1U4</accession>
<evidence type="ECO:0000313" key="2">
    <source>
        <dbReference type="EMBL" id="KYO18479.1"/>
    </source>
</evidence>
<comment type="caution">
    <text evidence="2">The sequence shown here is derived from an EMBL/GenBank/DDBJ whole genome shotgun (WGS) entry which is preliminary data.</text>
</comment>
<dbReference type="EMBL" id="AKHW03006807">
    <property type="protein sequence ID" value="KYO18479.1"/>
    <property type="molecule type" value="Genomic_DNA"/>
</dbReference>
<proteinExistence type="predicted"/>
<organism evidence="2 3">
    <name type="scientific">Alligator mississippiensis</name>
    <name type="common">American alligator</name>
    <dbReference type="NCBI Taxonomy" id="8496"/>
    <lineage>
        <taxon>Eukaryota</taxon>
        <taxon>Metazoa</taxon>
        <taxon>Chordata</taxon>
        <taxon>Craniata</taxon>
        <taxon>Vertebrata</taxon>
        <taxon>Euteleostomi</taxon>
        <taxon>Archelosauria</taxon>
        <taxon>Archosauria</taxon>
        <taxon>Crocodylia</taxon>
        <taxon>Alligatoridae</taxon>
        <taxon>Alligatorinae</taxon>
        <taxon>Alligator</taxon>
    </lineage>
</organism>
<sequence>MCTWAHESQSGLAHRLQGPSETETVSFITAARKQERIQRSRHESQLFREEKEARSRWHLNPVIAHSIPVTNN</sequence>
<gene>
    <name evidence="2" type="ORF">Y1Q_0014756</name>
</gene>
<name>A0A151M1U4_ALLMI</name>
<dbReference type="Proteomes" id="UP000050525">
    <property type="component" value="Unassembled WGS sequence"/>
</dbReference>
<feature type="region of interest" description="Disordered" evidence="1">
    <location>
        <begin position="1"/>
        <end position="22"/>
    </location>
</feature>